<dbReference type="AlphaFoldDB" id="A0A9P6DLR0"/>
<proteinExistence type="predicted"/>
<sequence length="55" mass="6110">MKTQVGEYGSTFLFTLMESVKDVLPRLDLARLGLTFGRLRATAEGLRLSPKPSQI</sequence>
<protein>
    <submittedName>
        <fullName evidence="1">Uncharacterized protein</fullName>
    </submittedName>
</protein>
<keyword evidence="2" id="KW-1185">Reference proteome</keyword>
<evidence type="ECO:0000313" key="2">
    <source>
        <dbReference type="Proteomes" id="UP000886523"/>
    </source>
</evidence>
<comment type="caution">
    <text evidence="1">The sequence shown here is derived from an EMBL/GenBank/DDBJ whole genome shotgun (WGS) entry which is preliminary data.</text>
</comment>
<accession>A0A9P6DLR0</accession>
<evidence type="ECO:0000313" key="1">
    <source>
        <dbReference type="EMBL" id="KAF9502765.1"/>
    </source>
</evidence>
<dbReference type="EMBL" id="MU129632">
    <property type="protein sequence ID" value="KAF9502765.1"/>
    <property type="molecule type" value="Genomic_DNA"/>
</dbReference>
<reference evidence="1" key="1">
    <citation type="journal article" date="2020" name="Nat. Commun.">
        <title>Large-scale genome sequencing of mycorrhizal fungi provides insights into the early evolution of symbiotic traits.</title>
        <authorList>
            <person name="Miyauchi S."/>
            <person name="Kiss E."/>
            <person name="Kuo A."/>
            <person name="Drula E."/>
            <person name="Kohler A."/>
            <person name="Sanchez-Garcia M."/>
            <person name="Morin E."/>
            <person name="Andreopoulos B."/>
            <person name="Barry K.W."/>
            <person name="Bonito G."/>
            <person name="Buee M."/>
            <person name="Carver A."/>
            <person name="Chen C."/>
            <person name="Cichocki N."/>
            <person name="Clum A."/>
            <person name="Culley D."/>
            <person name="Crous P.W."/>
            <person name="Fauchery L."/>
            <person name="Girlanda M."/>
            <person name="Hayes R.D."/>
            <person name="Keri Z."/>
            <person name="LaButti K."/>
            <person name="Lipzen A."/>
            <person name="Lombard V."/>
            <person name="Magnuson J."/>
            <person name="Maillard F."/>
            <person name="Murat C."/>
            <person name="Nolan M."/>
            <person name="Ohm R.A."/>
            <person name="Pangilinan J."/>
            <person name="Pereira M.F."/>
            <person name="Perotto S."/>
            <person name="Peter M."/>
            <person name="Pfister S."/>
            <person name="Riley R."/>
            <person name="Sitrit Y."/>
            <person name="Stielow J.B."/>
            <person name="Szollosi G."/>
            <person name="Zifcakova L."/>
            <person name="Stursova M."/>
            <person name="Spatafora J.W."/>
            <person name="Tedersoo L."/>
            <person name="Vaario L.M."/>
            <person name="Yamada A."/>
            <person name="Yan M."/>
            <person name="Wang P."/>
            <person name="Xu J."/>
            <person name="Bruns T."/>
            <person name="Baldrian P."/>
            <person name="Vilgalys R."/>
            <person name="Dunand C."/>
            <person name="Henrissat B."/>
            <person name="Grigoriev I.V."/>
            <person name="Hibbett D."/>
            <person name="Nagy L.G."/>
            <person name="Martin F.M."/>
        </authorList>
    </citation>
    <scope>NUCLEOTIDE SEQUENCE</scope>
    <source>
        <strain evidence="1">UP504</strain>
    </source>
</reference>
<organism evidence="1 2">
    <name type="scientific">Hydnum rufescens UP504</name>
    <dbReference type="NCBI Taxonomy" id="1448309"/>
    <lineage>
        <taxon>Eukaryota</taxon>
        <taxon>Fungi</taxon>
        <taxon>Dikarya</taxon>
        <taxon>Basidiomycota</taxon>
        <taxon>Agaricomycotina</taxon>
        <taxon>Agaricomycetes</taxon>
        <taxon>Cantharellales</taxon>
        <taxon>Hydnaceae</taxon>
        <taxon>Hydnum</taxon>
    </lineage>
</organism>
<name>A0A9P6DLR0_9AGAM</name>
<dbReference type="Proteomes" id="UP000886523">
    <property type="component" value="Unassembled WGS sequence"/>
</dbReference>
<gene>
    <name evidence="1" type="ORF">BS47DRAFT_1403137</name>
</gene>